<evidence type="ECO:0000256" key="4">
    <source>
        <dbReference type="SAM" id="MobiDB-lite"/>
    </source>
</evidence>
<protein>
    <recommendedName>
        <fullName evidence="7">Interactor of constitutive active ROP</fullName>
    </recommendedName>
</protein>
<dbReference type="SUPFAM" id="SSF57997">
    <property type="entry name" value="Tropomyosin"/>
    <property type="match status" value="1"/>
</dbReference>
<evidence type="ECO:0008006" key="7">
    <source>
        <dbReference type="Google" id="ProtNLM"/>
    </source>
</evidence>
<dbReference type="PANTHER" id="PTHR34224">
    <property type="entry name" value="INTERACTOR OF CONSTITUTIVE ACTIVE ROPS 2, CHLOROPLASTIC-RELATED"/>
    <property type="match status" value="1"/>
</dbReference>
<proteinExistence type="inferred from homology"/>
<feature type="compositionally biased region" description="Basic and acidic residues" evidence="4">
    <location>
        <begin position="118"/>
        <end position="136"/>
    </location>
</feature>
<evidence type="ECO:0000256" key="2">
    <source>
        <dbReference type="ARBA" id="ARBA00023054"/>
    </source>
</evidence>
<sequence length="384" mass="42506">MRRTSRVTEVAQWQSPRGPPNMRTSSADSDPTHVRPRTERSPKVGDGRIQRGTQSNPLNQKKLGTRIADLESQLGLAEQELKSLKGQIVSTGSAKKVLQDQLEKKPKKPQKAPESLEIVEKHSTPADASKLSKKDSTAVYEASDEILDETDVFEVPNEKTTVEPKAEPELPAEDDELKPKTVTLSAETPATAEPENPLVDELAAKSEEINLLKVRLDEKEKELDVFRQENESLKSQLDEKLLKISSAQSEVDGLNQKLIVVSEELEKSKHGASQMNEKLEATEKAKELLENEMKMLRVQTEQWRKAADAAASVLAGGMEVNGRRISERCGSMDKVYGNTFDHVGGYTGYAGSPGLIDGGDDDFGSEKRKGIRMFGDLWKKKSQK</sequence>
<keyword evidence="6" id="KW-1185">Reference proteome</keyword>
<dbReference type="EMBL" id="PNBA02000016">
    <property type="protein sequence ID" value="KAG6395817.1"/>
    <property type="molecule type" value="Genomic_DNA"/>
</dbReference>
<name>A0A8X8Z8C1_SALSN</name>
<dbReference type="Proteomes" id="UP000298416">
    <property type="component" value="Unassembled WGS sequence"/>
</dbReference>
<accession>A0A8X8Z8C1</accession>
<comment type="caution">
    <text evidence="5">The sequence shown here is derived from an EMBL/GenBank/DDBJ whole genome shotgun (WGS) entry which is preliminary data.</text>
</comment>
<dbReference type="OrthoDB" id="782896at2759"/>
<feature type="region of interest" description="Disordered" evidence="4">
    <location>
        <begin position="85"/>
        <end position="137"/>
    </location>
</feature>
<organism evidence="5">
    <name type="scientific">Salvia splendens</name>
    <name type="common">Scarlet sage</name>
    <dbReference type="NCBI Taxonomy" id="180675"/>
    <lineage>
        <taxon>Eukaryota</taxon>
        <taxon>Viridiplantae</taxon>
        <taxon>Streptophyta</taxon>
        <taxon>Embryophyta</taxon>
        <taxon>Tracheophyta</taxon>
        <taxon>Spermatophyta</taxon>
        <taxon>Magnoliopsida</taxon>
        <taxon>eudicotyledons</taxon>
        <taxon>Gunneridae</taxon>
        <taxon>Pentapetalae</taxon>
        <taxon>asterids</taxon>
        <taxon>lamiids</taxon>
        <taxon>Lamiales</taxon>
        <taxon>Lamiaceae</taxon>
        <taxon>Nepetoideae</taxon>
        <taxon>Mentheae</taxon>
        <taxon>Salviinae</taxon>
        <taxon>Salvia</taxon>
        <taxon>Salvia subgen. Calosphace</taxon>
        <taxon>core Calosphace</taxon>
    </lineage>
</organism>
<reference evidence="5" key="1">
    <citation type="submission" date="2018-01" db="EMBL/GenBank/DDBJ databases">
        <authorList>
            <person name="Mao J.F."/>
        </authorList>
    </citation>
    <scope>NUCLEOTIDE SEQUENCE</scope>
    <source>
        <strain evidence="5">Huo1</strain>
        <tissue evidence="5">Leaf</tissue>
    </source>
</reference>
<feature type="compositionally biased region" description="Basic and acidic residues" evidence="4">
    <location>
        <begin position="30"/>
        <end position="49"/>
    </location>
</feature>
<evidence type="ECO:0000313" key="6">
    <source>
        <dbReference type="Proteomes" id="UP000298416"/>
    </source>
</evidence>
<comment type="similarity">
    <text evidence="1">Belongs to the ICR family.</text>
</comment>
<feature type="compositionally biased region" description="Basic and acidic residues" evidence="4">
    <location>
        <begin position="156"/>
        <end position="168"/>
    </location>
</feature>
<evidence type="ECO:0000256" key="1">
    <source>
        <dbReference type="ARBA" id="ARBA00009778"/>
    </source>
</evidence>
<dbReference type="InterPro" id="IPR029688">
    <property type="entry name" value="ICR"/>
</dbReference>
<keyword evidence="2 3" id="KW-0175">Coiled coil</keyword>
<evidence type="ECO:0000256" key="3">
    <source>
        <dbReference type="SAM" id="Coils"/>
    </source>
</evidence>
<gene>
    <name evidence="5" type="ORF">SASPL_141946</name>
</gene>
<feature type="region of interest" description="Disordered" evidence="4">
    <location>
        <begin position="149"/>
        <end position="196"/>
    </location>
</feature>
<evidence type="ECO:0000313" key="5">
    <source>
        <dbReference type="EMBL" id="KAG6395817.1"/>
    </source>
</evidence>
<dbReference type="PANTHER" id="PTHR34224:SF2">
    <property type="entry name" value="INTERACTOR OF CONSTITUTIVE ACTIVE ROPS 4"/>
    <property type="match status" value="1"/>
</dbReference>
<feature type="region of interest" description="Disordered" evidence="4">
    <location>
        <begin position="1"/>
        <end position="64"/>
    </location>
</feature>
<dbReference type="AlphaFoldDB" id="A0A8X8Z8C1"/>
<feature type="coiled-coil region" evidence="3">
    <location>
        <begin position="202"/>
        <end position="306"/>
    </location>
</feature>
<reference evidence="5" key="2">
    <citation type="submission" date="2020-08" db="EMBL/GenBank/DDBJ databases">
        <title>Plant Genome Project.</title>
        <authorList>
            <person name="Zhang R.-G."/>
        </authorList>
    </citation>
    <scope>NUCLEOTIDE SEQUENCE</scope>
    <source>
        <strain evidence="5">Huo1</strain>
        <tissue evidence="5">Leaf</tissue>
    </source>
</reference>